<dbReference type="SMART" id="SM01192">
    <property type="entry name" value="Enolase_C"/>
    <property type="match status" value="1"/>
</dbReference>
<evidence type="ECO:0000256" key="6">
    <source>
        <dbReference type="ARBA" id="ARBA00022723"/>
    </source>
</evidence>
<dbReference type="AlphaFoldDB" id="A0A8B9NP92"/>
<keyword evidence="6" id="KW-0479">Metal-binding</keyword>
<dbReference type="GO" id="GO:0000287">
    <property type="term" value="F:magnesium ion binding"/>
    <property type="evidence" value="ECO:0007669"/>
    <property type="project" value="InterPro"/>
</dbReference>
<feature type="compositionally biased region" description="Low complexity" evidence="10">
    <location>
        <begin position="476"/>
        <end position="485"/>
    </location>
</feature>
<dbReference type="GO" id="GO:0000015">
    <property type="term" value="C:phosphopyruvate hydratase complex"/>
    <property type="evidence" value="ECO:0007669"/>
    <property type="project" value="InterPro"/>
</dbReference>
<dbReference type="Pfam" id="PF00113">
    <property type="entry name" value="Enolase_C"/>
    <property type="match status" value="1"/>
</dbReference>
<feature type="compositionally biased region" description="Low complexity" evidence="10">
    <location>
        <begin position="352"/>
        <end position="364"/>
    </location>
</feature>
<evidence type="ECO:0000259" key="11">
    <source>
        <dbReference type="SMART" id="SM01192"/>
    </source>
</evidence>
<evidence type="ECO:0000256" key="9">
    <source>
        <dbReference type="ARBA" id="ARBA00031125"/>
    </source>
</evidence>
<evidence type="ECO:0000256" key="1">
    <source>
        <dbReference type="ARBA" id="ARBA00004496"/>
    </source>
</evidence>
<evidence type="ECO:0000256" key="5">
    <source>
        <dbReference type="ARBA" id="ARBA00022490"/>
    </source>
</evidence>
<protein>
    <recommendedName>
        <fullName evidence="4">phosphopyruvate hydratase</fullName>
        <ecNumber evidence="4">4.2.1.11</ecNumber>
    </recommendedName>
    <alternativeName>
        <fullName evidence="9">2-phospho-D-glycerate hydro-lyase</fullName>
    </alternativeName>
</protein>
<evidence type="ECO:0000313" key="14">
    <source>
        <dbReference type="Proteomes" id="UP000694541"/>
    </source>
</evidence>
<evidence type="ECO:0000256" key="4">
    <source>
        <dbReference type="ARBA" id="ARBA00012058"/>
    </source>
</evidence>
<name>A0A8B9NP92_9AVES</name>
<dbReference type="Gene3D" id="3.30.390.10">
    <property type="entry name" value="Enolase-like, N-terminal domain"/>
    <property type="match status" value="1"/>
</dbReference>
<feature type="compositionally biased region" description="Basic residues" evidence="10">
    <location>
        <begin position="434"/>
        <end position="445"/>
    </location>
</feature>
<dbReference type="InterPro" id="IPR036849">
    <property type="entry name" value="Enolase-like_C_sf"/>
</dbReference>
<feature type="compositionally biased region" description="Gly residues" evidence="10">
    <location>
        <begin position="365"/>
        <end position="375"/>
    </location>
</feature>
<feature type="region of interest" description="Disordered" evidence="10">
    <location>
        <begin position="38"/>
        <end position="59"/>
    </location>
</feature>
<evidence type="ECO:0000313" key="13">
    <source>
        <dbReference type="Ensembl" id="ENSANIP00000025371.1"/>
    </source>
</evidence>
<keyword evidence="5" id="KW-0963">Cytoplasm</keyword>
<keyword evidence="14" id="KW-1185">Reference proteome</keyword>
<dbReference type="Pfam" id="PF03952">
    <property type="entry name" value="Enolase_N"/>
    <property type="match status" value="1"/>
</dbReference>
<dbReference type="SUPFAM" id="SSF51604">
    <property type="entry name" value="Enolase C-terminal domain-like"/>
    <property type="match status" value="1"/>
</dbReference>
<dbReference type="PANTHER" id="PTHR11902">
    <property type="entry name" value="ENOLASE"/>
    <property type="match status" value="1"/>
</dbReference>
<evidence type="ECO:0000256" key="8">
    <source>
        <dbReference type="ARBA" id="ARBA00023239"/>
    </source>
</evidence>
<dbReference type="InterPro" id="IPR020811">
    <property type="entry name" value="Enolase_N"/>
</dbReference>
<reference evidence="13" key="1">
    <citation type="submission" date="2025-08" db="UniProtKB">
        <authorList>
            <consortium name="Ensembl"/>
        </authorList>
    </citation>
    <scope>IDENTIFICATION</scope>
</reference>
<dbReference type="PANTHER" id="PTHR11902:SF5">
    <property type="entry name" value="BETA-ENOLASE"/>
    <property type="match status" value="1"/>
</dbReference>
<comment type="similarity">
    <text evidence="3">Belongs to the enolase family.</text>
</comment>
<keyword evidence="7" id="KW-0324">Glycolysis</keyword>
<evidence type="ECO:0000259" key="12">
    <source>
        <dbReference type="SMART" id="SM01193"/>
    </source>
</evidence>
<dbReference type="EC" id="4.2.1.11" evidence="4"/>
<dbReference type="InterPro" id="IPR029017">
    <property type="entry name" value="Enolase-like_N"/>
</dbReference>
<comment type="pathway">
    <text evidence="2">Carbohydrate degradation; glycolysis; pyruvate from D-glyceraldehyde 3-phosphate: step 4/5.</text>
</comment>
<feature type="domain" description="Enolase C-terminal TIM barrel" evidence="11">
    <location>
        <begin position="104"/>
        <end position="299"/>
    </location>
</feature>
<feature type="domain" description="Enolase N-terminal" evidence="12">
    <location>
        <begin position="1"/>
        <end position="96"/>
    </location>
</feature>
<dbReference type="Proteomes" id="UP000694541">
    <property type="component" value="Unplaced"/>
</dbReference>
<accession>A0A8B9NP92</accession>
<dbReference type="SUPFAM" id="SSF54826">
    <property type="entry name" value="Enolase N-terminal domain-like"/>
    <property type="match status" value="1"/>
</dbReference>
<dbReference type="GO" id="GO:0004634">
    <property type="term" value="F:phosphopyruvate hydratase activity"/>
    <property type="evidence" value="ECO:0007669"/>
    <property type="project" value="UniProtKB-EC"/>
</dbReference>
<feature type="compositionally biased region" description="Polar residues" evidence="10">
    <location>
        <begin position="504"/>
        <end position="523"/>
    </location>
</feature>
<sequence length="555" mass="57842">MVTRAGTWAKKISVVEQEKIDKLMIEMDGTENKCELLSPSPPVTLPPQMAGSPSPHPPPHLFPPPAKFGANAILGVSLAVCKAGAAEKGVPLYRHIADLAGNSDLILPVPAFNVINGGSHAGNKLAMQEFMVLPVGATSFREAMRIGAEVYHSLKGVIKAKYGKDATNVGDEGGFAPNILENNEALELLKAAIGQAGYPDKVVIGMDVAASEFCREGRYDLDFKSPPDPKRLITGEQLGQLYQSFIKNYPGEGGLGGHWEGLEGRWEVSGARMGSGGTGRDWEGLGGHWERLGRTGKAAGGGSPVAHIGLRTGRGGSRRAGGGPIPQPGGGRSLLVYTGNRHSRSGVDRGPLRPGRLGGVAAVPGAGGHPGGGGRPDGHQPPAHPARGRAPRLQLPPAEGQPDRLRHRVHPGVQAGSEPRLGGDGEPPLWRDRGHLHRRPRRGALHRPDQDGCPVSLRALGQVQSADEDRGGAGRQGQIRRAQVQEPQGQVGWGPKGAAVTPPRATTSALGATKSSPGATTSAPLGGASRNPPNKCSGAQQAPIRYFFSVCGGAQ</sequence>
<dbReference type="PRINTS" id="PR00148">
    <property type="entry name" value="ENOLASE"/>
</dbReference>
<reference evidence="13" key="2">
    <citation type="submission" date="2025-09" db="UniProtKB">
        <authorList>
            <consortium name="Ensembl"/>
        </authorList>
    </citation>
    <scope>IDENTIFICATION</scope>
</reference>
<feature type="region of interest" description="Disordered" evidence="10">
    <location>
        <begin position="311"/>
        <end position="539"/>
    </location>
</feature>
<evidence type="ECO:0000256" key="7">
    <source>
        <dbReference type="ARBA" id="ARBA00023152"/>
    </source>
</evidence>
<dbReference type="Gene3D" id="3.20.20.120">
    <property type="entry name" value="Enolase-like C-terminal domain"/>
    <property type="match status" value="1"/>
</dbReference>
<dbReference type="UniPathway" id="UPA00109">
    <property type="reaction ID" value="UER00187"/>
</dbReference>
<evidence type="ECO:0000256" key="3">
    <source>
        <dbReference type="ARBA" id="ARBA00009604"/>
    </source>
</evidence>
<comment type="subcellular location">
    <subcellularLocation>
        <location evidence="1">Cytoplasm</location>
    </subcellularLocation>
</comment>
<evidence type="ECO:0000256" key="2">
    <source>
        <dbReference type="ARBA" id="ARBA00005031"/>
    </source>
</evidence>
<dbReference type="InterPro" id="IPR020810">
    <property type="entry name" value="Enolase_C"/>
</dbReference>
<dbReference type="GO" id="GO:0006096">
    <property type="term" value="P:glycolytic process"/>
    <property type="evidence" value="ECO:0007669"/>
    <property type="project" value="UniProtKB-UniPathway"/>
</dbReference>
<dbReference type="InterPro" id="IPR000941">
    <property type="entry name" value="Enolase"/>
</dbReference>
<proteinExistence type="inferred from homology"/>
<organism evidence="13 14">
    <name type="scientific">Accipiter nisus</name>
    <name type="common">Eurasian sparrowhawk</name>
    <dbReference type="NCBI Taxonomy" id="211598"/>
    <lineage>
        <taxon>Eukaryota</taxon>
        <taxon>Metazoa</taxon>
        <taxon>Chordata</taxon>
        <taxon>Craniata</taxon>
        <taxon>Vertebrata</taxon>
        <taxon>Euteleostomi</taxon>
        <taxon>Archelosauria</taxon>
        <taxon>Archosauria</taxon>
        <taxon>Dinosauria</taxon>
        <taxon>Saurischia</taxon>
        <taxon>Theropoda</taxon>
        <taxon>Coelurosauria</taxon>
        <taxon>Aves</taxon>
        <taxon>Neognathae</taxon>
        <taxon>Neoaves</taxon>
        <taxon>Telluraves</taxon>
        <taxon>Accipitrimorphae</taxon>
        <taxon>Accipitriformes</taxon>
        <taxon>Accipitridae</taxon>
        <taxon>Accipitrinae</taxon>
        <taxon>Accipiter</taxon>
    </lineage>
</organism>
<dbReference type="Ensembl" id="ENSANIT00000026214.1">
    <property type="protein sequence ID" value="ENSANIP00000025371.1"/>
    <property type="gene ID" value="ENSANIG00000017102.1"/>
</dbReference>
<dbReference type="SMART" id="SM01193">
    <property type="entry name" value="Enolase_N"/>
    <property type="match status" value="1"/>
</dbReference>
<feature type="compositionally biased region" description="Gly residues" evidence="10">
    <location>
        <begin position="312"/>
        <end position="332"/>
    </location>
</feature>
<keyword evidence="8" id="KW-0456">Lyase</keyword>
<evidence type="ECO:0000256" key="10">
    <source>
        <dbReference type="SAM" id="MobiDB-lite"/>
    </source>
</evidence>